<keyword evidence="7 9" id="KW-0472">Membrane</keyword>
<sequence>MAEVPLFQYGWQTTSVPQLRPHGSVVDKLSVFSTSSESHVPWIKTVAGLATSGYLQVAILVISFLWTLASVQASKKIKVTLHNAKASHIYVGFELCSQITRACALASIVIAAVRGDTQQWYNVVLVAGAFVFGLTRLASNLRWRHTALHQVNFLLGTSLLLLAAAEVLPLMEMHSTHRPGDMIIGALASLAAANLVAITTPREWAPPPVIFDLLDGAEKISPAPEETCSWWNLYLTFEWLTPLIWKGCRRSVDMDELPPLPWYDEPLYLLSKIQEARAKSSDTLWTVLRFLRKEIPLMTFFAGTCYAVELVAPFAMYQLLAYLSNPDKAVLSPVVWLVLLFVGPMTKTVLFQQYIFTSTRLIIRVKAAMTQELYHRAMSSMELEGDILNDAKGQEVTAKKTTHAGQLQNLMSGDIDAIWQARDVVLIGVGAPVGTLLSFVGLYTILGWPALIGSALIVIAIPVPTYVAQLMGKSQRQVKATQDARISLISEYLGSIRAIKYFAWEDAMAKIIDKARDAEQKVLWRIALLYTLLGEAVEFMPMVSLVVMFTLYTSVLKEPLTAQVAFTVLSLVSTMRNNIGMFGYLSKNVTNAWISFDRLNRYFTNTTPLVTYPEGPLRIEKATFRRNKKADFTLKDVSLDFVEGGLNTIFGASGSGKTTLLLSILGETIKESGTVTRPDDVAFSSQTAWLQSASIRENILFSSPMEEVRYKRVVEACCLPLDLSELPDGDETEVGENGTALSGGQKARVALARALYSKAPLLLLDDIFSALDSKTTASVWEQCFCSDLLKGRTVVLVTQVKWIAEQADLHVVLENGAITSQEQHIGVARKPVQVAKDAIEGDGPDATMTTNGNGINGVNGGEATKPSATPKPKKDDIAKEMEATGNTGRMSFFQYMTYFGGPAYPFVTLLATVVGTATLLATTLWVSVWVDAVDSGDAVDVGYYLGIYTAISVGNLVVDAVVFLIYANGGWQAAKRLHAEFVRSVMNVSLSWYKNTPTGRVVNRFSRDMASLDNQLSRMLQGTQQLAVELVIRLGAVTAIMPIFILPGLFSCVVGLVAGEMYTRTAVVVKRLVSSSQSPVFSQFNDDMAGIQIIRARKGIAKSFGNLLAERLRPFNRASETNYNLNRWVGLRIDFVTALVMSCAGAIAISKVGLIPAGLVGFSLTNASGLSSTILYLVRLANELEVELQSFHRVREYASLEPEEKTEDAIVPAAQQQEQSYQHATEVPASWPATGAIEFRNVTIRYDPDGPDILKDISLKFAAGERVAVVGRTGSGKSTLVLSLLRFTHVVRGQILYDGVDITQVPRRRLRQSLTIIPQEAVLFNGTVGTNLDPAGEAAPEVVEGALASCAGIASFKFRDRDGPGPGGVNGDHQEGDDAGEQDGIISDTLLAPSPPTERTPLLSGLCTPAAEAISSSAAGLSPSTAVDARGENFSHGQRQVLSLCRALVRKSKLMLLDEATASMDYETDHGIQAVLRREIFGGGASADGGRTLVTIAHRLRTIADYDRVVVMGGGRVLEMGSPKELFGAKGTFYDMVQHSGEVKELQGVFGDSDE</sequence>
<dbReference type="CDD" id="cd03250">
    <property type="entry name" value="ABCC_MRP_domain1"/>
    <property type="match status" value="1"/>
</dbReference>
<dbReference type="InterPro" id="IPR017871">
    <property type="entry name" value="ABC_transporter-like_CS"/>
</dbReference>
<dbReference type="InterPro" id="IPR011527">
    <property type="entry name" value="ABC1_TM_dom"/>
</dbReference>
<evidence type="ECO:0000256" key="1">
    <source>
        <dbReference type="ARBA" id="ARBA00004370"/>
    </source>
</evidence>
<feature type="transmembrane region" description="Helical" evidence="9">
    <location>
        <begin position="451"/>
        <end position="471"/>
    </location>
</feature>
<dbReference type="Pfam" id="PF00664">
    <property type="entry name" value="ABC_membrane"/>
    <property type="match status" value="2"/>
</dbReference>
<dbReference type="PANTHER" id="PTHR24223">
    <property type="entry name" value="ATP-BINDING CASSETTE SUB-FAMILY C"/>
    <property type="match status" value="1"/>
</dbReference>
<dbReference type="Gene3D" id="1.20.1560.10">
    <property type="entry name" value="ABC transporter type 1, transmembrane domain"/>
    <property type="match status" value="2"/>
</dbReference>
<dbReference type="PROSITE" id="PS50893">
    <property type="entry name" value="ABC_TRANSPORTER_2"/>
    <property type="match status" value="2"/>
</dbReference>
<feature type="transmembrane region" description="Helical" evidence="9">
    <location>
        <begin position="942"/>
        <end position="967"/>
    </location>
</feature>
<keyword evidence="5" id="KW-0067">ATP-binding</keyword>
<dbReference type="Proteomes" id="UP001600888">
    <property type="component" value="Unassembled WGS sequence"/>
</dbReference>
<reference evidence="12 13" key="1">
    <citation type="submission" date="2024-03" db="EMBL/GenBank/DDBJ databases">
        <title>A high-quality draft genome sequence of Diaporthe vaccinii, a causative agent of upright dieback and viscid rot disease in cranberry plants.</title>
        <authorList>
            <person name="Sarrasin M."/>
            <person name="Lang B.F."/>
            <person name="Burger G."/>
        </authorList>
    </citation>
    <scope>NUCLEOTIDE SEQUENCE [LARGE SCALE GENOMIC DNA]</scope>
    <source>
        <strain evidence="12 13">IS7</strain>
    </source>
</reference>
<evidence type="ECO:0000259" key="11">
    <source>
        <dbReference type="PROSITE" id="PS50929"/>
    </source>
</evidence>
<evidence type="ECO:0000256" key="6">
    <source>
        <dbReference type="ARBA" id="ARBA00022989"/>
    </source>
</evidence>
<feature type="transmembrane region" description="Helical" evidence="9">
    <location>
        <begin position="119"/>
        <end position="139"/>
    </location>
</feature>
<dbReference type="InterPro" id="IPR050173">
    <property type="entry name" value="ABC_transporter_C-like"/>
</dbReference>
<feature type="transmembrane region" description="Helical" evidence="9">
    <location>
        <begin position="297"/>
        <end position="322"/>
    </location>
</feature>
<feature type="domain" description="ABC transporter" evidence="10">
    <location>
        <begin position="617"/>
        <end position="840"/>
    </location>
</feature>
<name>A0ABR4EUW1_9PEZI</name>
<keyword evidence="2" id="KW-0813">Transport</keyword>
<proteinExistence type="predicted"/>
<dbReference type="PANTHER" id="PTHR24223:SF356">
    <property type="entry name" value="ATP-BINDING CASSETTE TRANSPORTER ABC4"/>
    <property type="match status" value="1"/>
</dbReference>
<accession>A0ABR4EUW1</accession>
<dbReference type="InterPro" id="IPR027417">
    <property type="entry name" value="P-loop_NTPase"/>
</dbReference>
<evidence type="ECO:0000256" key="7">
    <source>
        <dbReference type="ARBA" id="ARBA00023136"/>
    </source>
</evidence>
<dbReference type="SMART" id="SM00382">
    <property type="entry name" value="AAA"/>
    <property type="match status" value="2"/>
</dbReference>
<keyword evidence="13" id="KW-1185">Reference proteome</keyword>
<dbReference type="CDD" id="cd18604">
    <property type="entry name" value="ABC_6TM_VMR1_D2_like"/>
    <property type="match status" value="1"/>
</dbReference>
<evidence type="ECO:0000256" key="9">
    <source>
        <dbReference type="SAM" id="Phobius"/>
    </source>
</evidence>
<keyword evidence="6 9" id="KW-1133">Transmembrane helix</keyword>
<evidence type="ECO:0000256" key="5">
    <source>
        <dbReference type="ARBA" id="ARBA00022840"/>
    </source>
</evidence>
<organism evidence="12 13">
    <name type="scientific">Diaporthe vaccinii</name>
    <dbReference type="NCBI Taxonomy" id="105482"/>
    <lineage>
        <taxon>Eukaryota</taxon>
        <taxon>Fungi</taxon>
        <taxon>Dikarya</taxon>
        <taxon>Ascomycota</taxon>
        <taxon>Pezizomycotina</taxon>
        <taxon>Sordariomycetes</taxon>
        <taxon>Sordariomycetidae</taxon>
        <taxon>Diaporthales</taxon>
        <taxon>Diaporthaceae</taxon>
        <taxon>Diaporthe</taxon>
        <taxon>Diaporthe eres species complex</taxon>
    </lineage>
</organism>
<feature type="compositionally biased region" description="Low complexity" evidence="8">
    <location>
        <begin position="861"/>
        <end position="870"/>
    </location>
</feature>
<feature type="transmembrane region" description="Helical" evidence="9">
    <location>
        <begin position="526"/>
        <end position="552"/>
    </location>
</feature>
<evidence type="ECO:0000313" key="13">
    <source>
        <dbReference type="Proteomes" id="UP001600888"/>
    </source>
</evidence>
<feature type="transmembrane region" description="Helical" evidence="9">
    <location>
        <begin position="46"/>
        <end position="68"/>
    </location>
</feature>
<evidence type="ECO:0000259" key="10">
    <source>
        <dbReference type="PROSITE" id="PS50893"/>
    </source>
</evidence>
<feature type="transmembrane region" description="Helical" evidence="9">
    <location>
        <begin position="906"/>
        <end position="930"/>
    </location>
</feature>
<dbReference type="CDD" id="cd18596">
    <property type="entry name" value="ABC_6TM_VMR1_D1_like"/>
    <property type="match status" value="1"/>
</dbReference>
<comment type="caution">
    <text evidence="12">The sequence shown here is derived from an EMBL/GenBank/DDBJ whole genome shotgun (WGS) entry which is preliminary data.</text>
</comment>
<dbReference type="EMBL" id="JBAWTH010000025">
    <property type="protein sequence ID" value="KAL2286231.1"/>
    <property type="molecule type" value="Genomic_DNA"/>
</dbReference>
<keyword evidence="4" id="KW-0547">Nucleotide-binding</keyword>
<feature type="transmembrane region" description="Helical" evidence="9">
    <location>
        <begin position="1026"/>
        <end position="1050"/>
    </location>
</feature>
<evidence type="ECO:0000313" key="12">
    <source>
        <dbReference type="EMBL" id="KAL2286231.1"/>
    </source>
</evidence>
<feature type="transmembrane region" description="Helical" evidence="9">
    <location>
        <begin position="424"/>
        <end position="445"/>
    </location>
</feature>
<feature type="domain" description="ABC transmembrane type-1" evidence="11">
    <location>
        <begin position="297"/>
        <end position="591"/>
    </location>
</feature>
<protein>
    <recommendedName>
        <fullName evidence="14">ABC transporter</fullName>
    </recommendedName>
</protein>
<dbReference type="InterPro" id="IPR003439">
    <property type="entry name" value="ABC_transporter-like_ATP-bd"/>
</dbReference>
<evidence type="ECO:0000256" key="2">
    <source>
        <dbReference type="ARBA" id="ARBA00022448"/>
    </source>
</evidence>
<evidence type="ECO:0000256" key="3">
    <source>
        <dbReference type="ARBA" id="ARBA00022692"/>
    </source>
</evidence>
<dbReference type="PROSITE" id="PS50929">
    <property type="entry name" value="ABC_TM1F"/>
    <property type="match status" value="2"/>
</dbReference>
<dbReference type="SUPFAM" id="SSF90123">
    <property type="entry name" value="ABC transporter transmembrane region"/>
    <property type="match status" value="2"/>
</dbReference>
<feature type="transmembrane region" description="Helical" evidence="9">
    <location>
        <begin position="151"/>
        <end position="170"/>
    </location>
</feature>
<keyword evidence="3 9" id="KW-0812">Transmembrane</keyword>
<feature type="region of interest" description="Disordered" evidence="8">
    <location>
        <begin position="1361"/>
        <end position="1399"/>
    </location>
</feature>
<dbReference type="SUPFAM" id="SSF52540">
    <property type="entry name" value="P-loop containing nucleoside triphosphate hydrolases"/>
    <property type="match status" value="2"/>
</dbReference>
<feature type="domain" description="ABC transporter" evidence="10">
    <location>
        <begin position="1237"/>
        <end position="1539"/>
    </location>
</feature>
<feature type="region of interest" description="Disordered" evidence="8">
    <location>
        <begin position="841"/>
        <end position="874"/>
    </location>
</feature>
<gene>
    <name evidence="12" type="ORF">FJTKL_07035</name>
</gene>
<dbReference type="InterPro" id="IPR003593">
    <property type="entry name" value="AAA+_ATPase"/>
</dbReference>
<dbReference type="PROSITE" id="PS00211">
    <property type="entry name" value="ABC_TRANSPORTER_1"/>
    <property type="match status" value="2"/>
</dbReference>
<dbReference type="CDD" id="cd03244">
    <property type="entry name" value="ABCC_MRP_domain2"/>
    <property type="match status" value="1"/>
</dbReference>
<comment type="subcellular location">
    <subcellularLocation>
        <location evidence="1">Membrane</location>
    </subcellularLocation>
</comment>
<evidence type="ECO:0008006" key="14">
    <source>
        <dbReference type="Google" id="ProtNLM"/>
    </source>
</evidence>
<feature type="transmembrane region" description="Helical" evidence="9">
    <location>
        <begin position="334"/>
        <end position="356"/>
    </location>
</feature>
<dbReference type="Pfam" id="PF00005">
    <property type="entry name" value="ABC_tran"/>
    <property type="match status" value="2"/>
</dbReference>
<feature type="domain" description="ABC transmembrane type-1" evidence="11">
    <location>
        <begin position="906"/>
        <end position="1185"/>
    </location>
</feature>
<evidence type="ECO:0000256" key="4">
    <source>
        <dbReference type="ARBA" id="ARBA00022741"/>
    </source>
</evidence>
<dbReference type="Gene3D" id="3.40.50.300">
    <property type="entry name" value="P-loop containing nucleotide triphosphate hydrolases"/>
    <property type="match status" value="2"/>
</dbReference>
<evidence type="ECO:0000256" key="8">
    <source>
        <dbReference type="SAM" id="MobiDB-lite"/>
    </source>
</evidence>
<dbReference type="InterPro" id="IPR036640">
    <property type="entry name" value="ABC1_TM_sf"/>
</dbReference>